<evidence type="ECO:0000259" key="3">
    <source>
        <dbReference type="Pfam" id="PF06030"/>
    </source>
</evidence>
<proteinExistence type="predicted"/>
<feature type="transmembrane region" description="Helical" evidence="1">
    <location>
        <begin position="331"/>
        <end position="351"/>
    </location>
</feature>
<comment type="caution">
    <text evidence="5">The sequence shown here is derived from an EMBL/GenBank/DDBJ whole genome shotgun (WGS) entry which is preliminary data.</text>
</comment>
<reference evidence="6" key="1">
    <citation type="submission" date="2015-07" db="EMBL/GenBank/DDBJ databases">
        <title>Draft genome sequence of the purine-degrading Gottschalkia purinilyticum DSM 1384 (formerly Clostridium purinilyticum).</title>
        <authorList>
            <person name="Poehlein A."/>
            <person name="Schiel-Bengelsdorf B."/>
            <person name="Bengelsdorf F.R."/>
            <person name="Daniel R."/>
            <person name="Duerre P."/>
        </authorList>
    </citation>
    <scope>NUCLEOTIDE SEQUENCE [LARGE SCALE GENOMIC DNA]</scope>
    <source>
        <strain evidence="6">DSM 1384</strain>
    </source>
</reference>
<dbReference type="Proteomes" id="UP000037267">
    <property type="component" value="Unassembled WGS sequence"/>
</dbReference>
<evidence type="ECO:0000313" key="5">
    <source>
        <dbReference type="EMBL" id="KNF07019.1"/>
    </source>
</evidence>
<evidence type="ECO:0000313" key="6">
    <source>
        <dbReference type="Proteomes" id="UP000037267"/>
    </source>
</evidence>
<dbReference type="InterPro" id="IPR010317">
    <property type="entry name" value="WxLIP_PGBD"/>
</dbReference>
<feature type="chain" id="PRO_5005550954" evidence="2">
    <location>
        <begin position="26"/>
        <end position="370"/>
    </location>
</feature>
<keyword evidence="1" id="KW-0812">Transmembrane</keyword>
<protein>
    <submittedName>
        <fullName evidence="5">Uncharacterized protein</fullName>
    </submittedName>
</protein>
<feature type="signal peptide" evidence="2">
    <location>
        <begin position="1"/>
        <end position="25"/>
    </location>
</feature>
<dbReference type="STRING" id="1503.CLPU_32c00020"/>
<sequence length="370" mass="43147">MRFKWKSLFFILCAFFLLSNQIVQASENKVNKEHGNCGVQYSVNKIKSKYETDESHSYFDLHVKPGDQIVIESRIHNSYTNPIKIKQQALTTFTNDNGEISYTSKLKDDQFDKSLKIKFSEISQIDRKSLLVVEPNSDKIVTMKINVPKDAQDGVILGSWYFEKENRENKDNKDNKKEAIQIHNKYSYAIGVKLTVNKEIEKPNLNLLSVDAGLSNYHKAFKALIQNDRPAIISRLNINAKITKKDNKHVLFRSNRQDIIMAPNSNFNYPIMLGDKKLKPGEYTLYLQARTNDPKWQTKSWKWKKNFRVSAEESKNLNAKAINDNQQHLNLWWILLGTLLFVLILILLILYNKIRKYKQKLEQMERGNAK</sequence>
<organism evidence="5 6">
    <name type="scientific">Gottschalkia purinilytica</name>
    <name type="common">Clostridium purinilyticum</name>
    <dbReference type="NCBI Taxonomy" id="1503"/>
    <lineage>
        <taxon>Bacteria</taxon>
        <taxon>Bacillati</taxon>
        <taxon>Bacillota</taxon>
        <taxon>Tissierellia</taxon>
        <taxon>Tissierellales</taxon>
        <taxon>Gottschalkiaceae</taxon>
        <taxon>Gottschalkia</taxon>
    </lineage>
</organism>
<evidence type="ECO:0000259" key="4">
    <source>
        <dbReference type="Pfam" id="PF11797"/>
    </source>
</evidence>
<keyword evidence="2" id="KW-0732">Signal</keyword>
<keyword evidence="1" id="KW-1133">Transmembrane helix</keyword>
<gene>
    <name evidence="5" type="ORF">CLPU_32c00020</name>
</gene>
<keyword evidence="1" id="KW-0472">Membrane</keyword>
<dbReference type="PATRIC" id="fig|1503.3.peg.1804"/>
<dbReference type="Pfam" id="PF06030">
    <property type="entry name" value="WxLIP_PGBD"/>
    <property type="match status" value="1"/>
</dbReference>
<dbReference type="RefSeq" id="WP_050379002.1">
    <property type="nucleotide sequence ID" value="NZ_LGSS01000032.1"/>
</dbReference>
<name>A0A0L0W673_GOTPU</name>
<dbReference type="Pfam" id="PF11797">
    <property type="entry name" value="WxLIP_HBD"/>
    <property type="match status" value="1"/>
</dbReference>
<feature type="domain" description="WxL Interacting Protein host binding" evidence="4">
    <location>
        <begin position="178"/>
        <end position="318"/>
    </location>
</feature>
<evidence type="ECO:0000256" key="1">
    <source>
        <dbReference type="SAM" id="Phobius"/>
    </source>
</evidence>
<keyword evidence="6" id="KW-1185">Reference proteome</keyword>
<dbReference type="AlphaFoldDB" id="A0A0L0W673"/>
<dbReference type="EMBL" id="LGSS01000032">
    <property type="protein sequence ID" value="KNF07019.1"/>
    <property type="molecule type" value="Genomic_DNA"/>
</dbReference>
<feature type="domain" description="WxL Interacting Protein peptidoglycan binding" evidence="3">
    <location>
        <begin position="41"/>
        <end position="164"/>
    </location>
</feature>
<accession>A0A0L0W673</accession>
<evidence type="ECO:0000256" key="2">
    <source>
        <dbReference type="SAM" id="SignalP"/>
    </source>
</evidence>
<dbReference type="InterPro" id="IPR021759">
    <property type="entry name" value="WxLIP_HBD"/>
</dbReference>